<comment type="caution">
    <text evidence="2">The sequence shown here is derived from an EMBL/GenBank/DDBJ whole genome shotgun (WGS) entry which is preliminary data.</text>
</comment>
<protein>
    <submittedName>
        <fullName evidence="2">Uncharacterized protein</fullName>
    </submittedName>
</protein>
<reference evidence="2 3" key="1">
    <citation type="journal article" date="2022" name="Nat. Genet.">
        <title>Improved pea reference genome and pan-genome highlight genomic features and evolutionary characteristics.</title>
        <authorList>
            <person name="Yang T."/>
            <person name="Liu R."/>
            <person name="Luo Y."/>
            <person name="Hu S."/>
            <person name="Wang D."/>
            <person name="Wang C."/>
            <person name="Pandey M.K."/>
            <person name="Ge S."/>
            <person name="Xu Q."/>
            <person name="Li N."/>
            <person name="Li G."/>
            <person name="Huang Y."/>
            <person name="Saxena R.K."/>
            <person name="Ji Y."/>
            <person name="Li M."/>
            <person name="Yan X."/>
            <person name="He Y."/>
            <person name="Liu Y."/>
            <person name="Wang X."/>
            <person name="Xiang C."/>
            <person name="Varshney R.K."/>
            <person name="Ding H."/>
            <person name="Gao S."/>
            <person name="Zong X."/>
        </authorList>
    </citation>
    <scope>NUCLEOTIDE SEQUENCE [LARGE SCALE GENOMIC DNA]</scope>
    <source>
        <strain evidence="2 3">cv. Zhongwan 6</strain>
    </source>
</reference>
<organism evidence="2 3">
    <name type="scientific">Pisum sativum</name>
    <name type="common">Garden pea</name>
    <name type="synonym">Lathyrus oleraceus</name>
    <dbReference type="NCBI Taxonomy" id="3888"/>
    <lineage>
        <taxon>Eukaryota</taxon>
        <taxon>Viridiplantae</taxon>
        <taxon>Streptophyta</taxon>
        <taxon>Embryophyta</taxon>
        <taxon>Tracheophyta</taxon>
        <taxon>Spermatophyta</taxon>
        <taxon>Magnoliopsida</taxon>
        <taxon>eudicotyledons</taxon>
        <taxon>Gunneridae</taxon>
        <taxon>Pentapetalae</taxon>
        <taxon>rosids</taxon>
        <taxon>fabids</taxon>
        <taxon>Fabales</taxon>
        <taxon>Fabaceae</taxon>
        <taxon>Papilionoideae</taxon>
        <taxon>50 kb inversion clade</taxon>
        <taxon>NPAAA clade</taxon>
        <taxon>Hologalegina</taxon>
        <taxon>IRL clade</taxon>
        <taxon>Fabeae</taxon>
        <taxon>Lathyrus</taxon>
    </lineage>
</organism>
<dbReference type="Proteomes" id="UP001058974">
    <property type="component" value="Chromosome 1"/>
</dbReference>
<dbReference type="Gramene" id="Psat01G0272900-T1">
    <property type="protein sequence ID" value="KAI5444213.1"/>
    <property type="gene ID" value="KIW84_012729"/>
</dbReference>
<proteinExistence type="predicted"/>
<dbReference type="EMBL" id="JAMSHJ010000001">
    <property type="protein sequence ID" value="KAI5444213.1"/>
    <property type="molecule type" value="Genomic_DNA"/>
</dbReference>
<accession>A0A9D5GX33</accession>
<evidence type="ECO:0000313" key="3">
    <source>
        <dbReference type="Proteomes" id="UP001058974"/>
    </source>
</evidence>
<dbReference type="PANTHER" id="PTHR45786:SF74">
    <property type="entry name" value="ATP-DEPENDENT DNA HELICASE"/>
    <property type="match status" value="1"/>
</dbReference>
<evidence type="ECO:0000256" key="1">
    <source>
        <dbReference type="SAM" id="MobiDB-lite"/>
    </source>
</evidence>
<feature type="compositionally biased region" description="Polar residues" evidence="1">
    <location>
        <begin position="62"/>
        <end position="74"/>
    </location>
</feature>
<sequence>MQINKLGVNLAKLFDETLAHREPNIGYDTRLEPNDLFDDSSEDESYGYSSESDSAFEGGENLNATDYTNNKSSDSVKLPLLKQSPKALQDLFSKMDHYFNNDKGPPNSRIQGQSCHRHCNMLPIPGYSPKFTQLYIYDIEKDIQNRIHRINTDGRIYNQPTVSEVAILITGDVNTAERRDIIMQKQYGEVQRIDGYHTSYLGYQYPLFFPYGEDGYRPNVKY</sequence>
<gene>
    <name evidence="2" type="ORF">KIW84_012729</name>
</gene>
<feature type="region of interest" description="Disordered" evidence="1">
    <location>
        <begin position="25"/>
        <end position="74"/>
    </location>
</feature>
<evidence type="ECO:0000313" key="2">
    <source>
        <dbReference type="EMBL" id="KAI5444213.1"/>
    </source>
</evidence>
<dbReference type="AlphaFoldDB" id="A0A9D5GX33"/>
<name>A0A9D5GX33_PEA</name>
<dbReference type="PANTHER" id="PTHR45786">
    <property type="entry name" value="DNA BINDING PROTEIN-LIKE"/>
    <property type="match status" value="1"/>
</dbReference>
<feature type="compositionally biased region" description="Acidic residues" evidence="1">
    <location>
        <begin position="35"/>
        <end position="45"/>
    </location>
</feature>
<keyword evidence="3" id="KW-1185">Reference proteome</keyword>